<proteinExistence type="predicted"/>
<feature type="transmembrane region" description="Helical" evidence="1">
    <location>
        <begin position="42"/>
        <end position="64"/>
    </location>
</feature>
<feature type="transmembrane region" description="Helical" evidence="1">
    <location>
        <begin position="97"/>
        <end position="118"/>
    </location>
</feature>
<name>A0A4V3C5A4_9BACT</name>
<protein>
    <recommendedName>
        <fullName evidence="4">DUF2069 domain-containing protein</fullName>
    </recommendedName>
</protein>
<feature type="transmembrane region" description="Helical" evidence="1">
    <location>
        <begin position="12"/>
        <end position="36"/>
    </location>
</feature>
<evidence type="ECO:0000256" key="1">
    <source>
        <dbReference type="SAM" id="Phobius"/>
    </source>
</evidence>
<keyword evidence="1" id="KW-1133">Transmembrane helix</keyword>
<dbReference type="OrthoDB" id="680984at2"/>
<dbReference type="RefSeq" id="WP_133473714.1">
    <property type="nucleotide sequence ID" value="NZ_SNWP01000010.1"/>
</dbReference>
<gene>
    <name evidence="2" type="ORF">BC659_1191</name>
</gene>
<dbReference type="AlphaFoldDB" id="A0A4V3C5A4"/>
<accession>A0A4V3C5A4</accession>
<evidence type="ECO:0008006" key="4">
    <source>
        <dbReference type="Google" id="ProtNLM"/>
    </source>
</evidence>
<reference evidence="2 3" key="1">
    <citation type="submission" date="2019-03" db="EMBL/GenBank/DDBJ databases">
        <title>Genomic Encyclopedia of Archaeal and Bacterial Type Strains, Phase II (KMG-II): from individual species to whole genera.</title>
        <authorList>
            <person name="Goeker M."/>
        </authorList>
    </citation>
    <scope>NUCLEOTIDE SEQUENCE [LARGE SCALE GENOMIC DNA]</scope>
    <source>
        <strain evidence="2 3">DSM 28323</strain>
    </source>
</reference>
<evidence type="ECO:0000313" key="2">
    <source>
        <dbReference type="EMBL" id="TDO29108.1"/>
    </source>
</evidence>
<keyword evidence="3" id="KW-1185">Reference proteome</keyword>
<evidence type="ECO:0000313" key="3">
    <source>
        <dbReference type="Proteomes" id="UP000295741"/>
    </source>
</evidence>
<sequence>MNITTISPKLIFFLDASGALLSAVMLWIISLLQSFFTVPETMFQQLIYIPLVFASYSFVCAFINPLQWKRWLSIIAVGNILYALYSLTLAYKHSNELTALGIIYFIAEALIIFSLVYLEITLIRQKKA</sequence>
<keyword evidence="1" id="KW-0472">Membrane</keyword>
<dbReference type="EMBL" id="SNWP01000010">
    <property type="protein sequence ID" value="TDO29108.1"/>
    <property type="molecule type" value="Genomic_DNA"/>
</dbReference>
<organism evidence="2 3">
    <name type="scientific">Sediminibacterium goheungense</name>
    <dbReference type="NCBI Taxonomy" id="1086393"/>
    <lineage>
        <taxon>Bacteria</taxon>
        <taxon>Pseudomonadati</taxon>
        <taxon>Bacteroidota</taxon>
        <taxon>Chitinophagia</taxon>
        <taxon>Chitinophagales</taxon>
        <taxon>Chitinophagaceae</taxon>
        <taxon>Sediminibacterium</taxon>
    </lineage>
</organism>
<feature type="transmembrane region" description="Helical" evidence="1">
    <location>
        <begin position="71"/>
        <end position="91"/>
    </location>
</feature>
<comment type="caution">
    <text evidence="2">The sequence shown here is derived from an EMBL/GenBank/DDBJ whole genome shotgun (WGS) entry which is preliminary data.</text>
</comment>
<dbReference type="Proteomes" id="UP000295741">
    <property type="component" value="Unassembled WGS sequence"/>
</dbReference>
<keyword evidence="1" id="KW-0812">Transmembrane</keyword>